<feature type="transmembrane region" description="Helical" evidence="7">
    <location>
        <begin position="35"/>
        <end position="56"/>
    </location>
</feature>
<keyword evidence="2" id="KW-0813">Transport</keyword>
<dbReference type="InterPro" id="IPR002751">
    <property type="entry name" value="CbiM/NikMN"/>
</dbReference>
<evidence type="ECO:0000256" key="6">
    <source>
        <dbReference type="ARBA" id="ARBA00023136"/>
    </source>
</evidence>
<dbReference type="EMBL" id="JBHPBY010000004">
    <property type="protein sequence ID" value="MFC1848683.1"/>
    <property type="molecule type" value="Genomic_DNA"/>
</dbReference>
<feature type="transmembrane region" description="Helical" evidence="7">
    <location>
        <begin position="68"/>
        <end position="91"/>
    </location>
</feature>
<feature type="transmembrane region" description="Helical" evidence="7">
    <location>
        <begin position="161"/>
        <end position="190"/>
    </location>
</feature>
<proteinExistence type="predicted"/>
<comment type="subcellular location">
    <subcellularLocation>
        <location evidence="1">Cell membrane</location>
        <topology evidence="1">Multi-pass membrane protein</topology>
    </subcellularLocation>
</comment>
<feature type="transmembrane region" description="Helical" evidence="7">
    <location>
        <begin position="130"/>
        <end position="155"/>
    </location>
</feature>
<evidence type="ECO:0000256" key="3">
    <source>
        <dbReference type="ARBA" id="ARBA00022475"/>
    </source>
</evidence>
<organism evidence="8 9">
    <name type="scientific">candidate division CSSED10-310 bacterium</name>
    <dbReference type="NCBI Taxonomy" id="2855610"/>
    <lineage>
        <taxon>Bacteria</taxon>
        <taxon>Bacteria division CSSED10-310</taxon>
    </lineage>
</organism>
<dbReference type="NCBIfam" id="NF004904">
    <property type="entry name" value="PRK06265.1-4"/>
    <property type="match status" value="1"/>
</dbReference>
<gene>
    <name evidence="8" type="primary">cbiM</name>
    <name evidence="8" type="ORF">ACFL27_00620</name>
</gene>
<feature type="transmembrane region" description="Helical" evidence="7">
    <location>
        <begin position="97"/>
        <end position="118"/>
    </location>
</feature>
<evidence type="ECO:0000256" key="4">
    <source>
        <dbReference type="ARBA" id="ARBA00022692"/>
    </source>
</evidence>
<evidence type="ECO:0000256" key="1">
    <source>
        <dbReference type="ARBA" id="ARBA00004651"/>
    </source>
</evidence>
<dbReference type="Pfam" id="PF01891">
    <property type="entry name" value="CbiM"/>
    <property type="match status" value="1"/>
</dbReference>
<evidence type="ECO:0000256" key="7">
    <source>
        <dbReference type="SAM" id="Phobius"/>
    </source>
</evidence>
<dbReference type="PANTHER" id="PTHR34229:SF1">
    <property type="entry name" value="METAL TRANSPORT PROTEIN HI_1621-RELATED"/>
    <property type="match status" value="1"/>
</dbReference>
<evidence type="ECO:0000313" key="9">
    <source>
        <dbReference type="Proteomes" id="UP001594351"/>
    </source>
</evidence>
<evidence type="ECO:0000313" key="8">
    <source>
        <dbReference type="EMBL" id="MFC1848683.1"/>
    </source>
</evidence>
<sequence>MHISEGILGGPVLLTGAVLSMSGIVYGLYKLDHDQVPKVAIVSAALFVASLIHIPLGPANVHLILNGIAGLLLGWTVFPAYLVVLVLHAMLFQFGGLTVLGVNTFNLALPAVLCYYFFKPLVRRTERKSVLFGAGVVIGFFSIGLSIFCLGLSLYSTGPEFLGVAGIIAFSHLPVMVVEGAITGSVIVFLHQVRPDILG</sequence>
<name>A0ABV6YRJ8_UNCC1</name>
<dbReference type="NCBIfam" id="NF004905">
    <property type="entry name" value="PRK06265.1-5"/>
    <property type="match status" value="1"/>
</dbReference>
<keyword evidence="5 7" id="KW-1133">Transmembrane helix</keyword>
<dbReference type="Proteomes" id="UP001594351">
    <property type="component" value="Unassembled WGS sequence"/>
</dbReference>
<comment type="caution">
    <text evidence="8">The sequence shown here is derived from an EMBL/GenBank/DDBJ whole genome shotgun (WGS) entry which is preliminary data.</text>
</comment>
<keyword evidence="3" id="KW-1003">Cell membrane</keyword>
<dbReference type="PANTHER" id="PTHR34229">
    <property type="entry name" value="METAL TRANSPORT PROTEIN HI_1621-RELATED"/>
    <property type="match status" value="1"/>
</dbReference>
<protein>
    <submittedName>
        <fullName evidence="8">Cobalt transporter CbiM</fullName>
    </submittedName>
</protein>
<dbReference type="Gene3D" id="1.10.1760.20">
    <property type="match status" value="1"/>
</dbReference>
<keyword evidence="6 7" id="KW-0472">Membrane</keyword>
<accession>A0ABV6YRJ8</accession>
<keyword evidence="4 7" id="KW-0812">Transmembrane</keyword>
<feature type="transmembrane region" description="Helical" evidence="7">
    <location>
        <begin position="7"/>
        <end position="29"/>
    </location>
</feature>
<reference evidence="8 9" key="1">
    <citation type="submission" date="2024-09" db="EMBL/GenBank/DDBJ databases">
        <title>Laminarin stimulates single cell rates of sulfate reduction while oxygen inhibits transcriptomic activity in coastal marine sediment.</title>
        <authorList>
            <person name="Lindsay M."/>
            <person name="Orcutt B."/>
            <person name="Emerson D."/>
            <person name="Stepanauskas R."/>
            <person name="D'Angelo T."/>
        </authorList>
    </citation>
    <scope>NUCLEOTIDE SEQUENCE [LARGE SCALE GENOMIC DNA]</scope>
    <source>
        <strain evidence="8">SAG AM-311-K15</strain>
    </source>
</reference>
<evidence type="ECO:0000256" key="5">
    <source>
        <dbReference type="ARBA" id="ARBA00022989"/>
    </source>
</evidence>
<keyword evidence="9" id="KW-1185">Reference proteome</keyword>
<evidence type="ECO:0000256" key="2">
    <source>
        <dbReference type="ARBA" id="ARBA00022448"/>
    </source>
</evidence>